<feature type="signal peptide" evidence="1">
    <location>
        <begin position="1"/>
        <end position="21"/>
    </location>
</feature>
<reference evidence="3" key="1">
    <citation type="submission" date="2023-07" db="EMBL/GenBank/DDBJ databases">
        <title>30 novel species of actinomycetes from the DSMZ collection.</title>
        <authorList>
            <person name="Nouioui I."/>
        </authorList>
    </citation>
    <scope>NUCLEOTIDE SEQUENCE [LARGE SCALE GENOMIC DNA]</scope>
    <source>
        <strain evidence="3">DSM 41699</strain>
    </source>
</reference>
<protein>
    <recommendedName>
        <fullName evidence="4">Lipoprotein</fullName>
    </recommendedName>
</protein>
<evidence type="ECO:0000313" key="3">
    <source>
        <dbReference type="Proteomes" id="UP001183809"/>
    </source>
</evidence>
<proteinExistence type="predicted"/>
<accession>A0ABU2TKI4</accession>
<sequence>MPPIRALAPVLALCSALLVGAAACASGSATRQVAAYIAVPSASPSTPAQRQQLARSRFALSAGLAAGTVREWIVKPWKSGEFADGAQGRAATLLKAGLAGTFAYDRLKGARYNAKDDPALARALAPVSASIDALKYLPGKLRQGDAAAVAAFDAVIRKVKAAGKSVGVTVHNQVPSGPQLARG</sequence>
<keyword evidence="1" id="KW-0732">Signal</keyword>
<comment type="caution">
    <text evidence="2">The sequence shown here is derived from an EMBL/GenBank/DDBJ whole genome shotgun (WGS) entry which is preliminary data.</text>
</comment>
<gene>
    <name evidence="2" type="ORF">RM764_00310</name>
</gene>
<organism evidence="2 3">
    <name type="scientific">Streptomyces gibsoniae</name>
    <dbReference type="NCBI Taxonomy" id="3075529"/>
    <lineage>
        <taxon>Bacteria</taxon>
        <taxon>Bacillati</taxon>
        <taxon>Actinomycetota</taxon>
        <taxon>Actinomycetes</taxon>
        <taxon>Kitasatosporales</taxon>
        <taxon>Streptomycetaceae</taxon>
        <taxon>Streptomyces</taxon>
    </lineage>
</organism>
<dbReference type="EMBL" id="JAVREY010000001">
    <property type="protein sequence ID" value="MDT0461453.1"/>
    <property type="molecule type" value="Genomic_DNA"/>
</dbReference>
<evidence type="ECO:0008006" key="4">
    <source>
        <dbReference type="Google" id="ProtNLM"/>
    </source>
</evidence>
<dbReference type="RefSeq" id="WP_311690475.1">
    <property type="nucleotide sequence ID" value="NZ_JAVREY010000001.1"/>
</dbReference>
<feature type="chain" id="PRO_5045608496" description="Lipoprotein" evidence="1">
    <location>
        <begin position="22"/>
        <end position="183"/>
    </location>
</feature>
<dbReference type="Proteomes" id="UP001183809">
    <property type="component" value="Unassembled WGS sequence"/>
</dbReference>
<dbReference type="PROSITE" id="PS51257">
    <property type="entry name" value="PROKAR_LIPOPROTEIN"/>
    <property type="match status" value="1"/>
</dbReference>
<evidence type="ECO:0000313" key="2">
    <source>
        <dbReference type="EMBL" id="MDT0461453.1"/>
    </source>
</evidence>
<evidence type="ECO:0000256" key="1">
    <source>
        <dbReference type="SAM" id="SignalP"/>
    </source>
</evidence>
<name>A0ABU2TKI4_9ACTN</name>
<keyword evidence="3" id="KW-1185">Reference proteome</keyword>